<evidence type="ECO:0000256" key="2">
    <source>
        <dbReference type="ARBA" id="ARBA00022679"/>
    </source>
</evidence>
<proteinExistence type="inferred from homology"/>
<dbReference type="InterPro" id="IPR000182">
    <property type="entry name" value="GNAT_dom"/>
</dbReference>
<comment type="similarity">
    <text evidence="1">Belongs to the acetyltransferase family. GNAT subfamily.</text>
</comment>
<sequence length="172" mass="19808">MRQNRATVLVGERVVLVPYRKQHVSKYHEWMQDASLQQLTGSEPLTLAEEYEMQQSWRNDEDKLTFIVLARDRDVKQDDLAALLSRSPMAGDVNVFFNQVYDDDDEDTVPLTYGEMEVMIAEPTFRRKGLADEALRMLMYYITTAPTPTPDTTPAEAQVLPIPPTRLMVRIE</sequence>
<dbReference type="InterPro" id="IPR016181">
    <property type="entry name" value="Acyl_CoA_acyltransferase"/>
</dbReference>
<evidence type="ECO:0000256" key="1">
    <source>
        <dbReference type="ARBA" id="ARBA00009342"/>
    </source>
</evidence>
<evidence type="ECO:0000256" key="3">
    <source>
        <dbReference type="ARBA" id="ARBA00023315"/>
    </source>
</evidence>
<dbReference type="InterPro" id="IPR039135">
    <property type="entry name" value="NAT9-like"/>
</dbReference>
<evidence type="ECO:0000313" key="6">
    <source>
        <dbReference type="Proteomes" id="UP001216638"/>
    </source>
</evidence>
<dbReference type="PANTHER" id="PTHR13256:SF16">
    <property type="entry name" value="ALPHA_BETA-TUBULIN-N-ACETYLTRANSFERASE 9"/>
    <property type="match status" value="1"/>
</dbReference>
<gene>
    <name evidence="5" type="ORF">MBRA1_000529</name>
</gene>
<keyword evidence="6" id="KW-1185">Reference proteome</keyword>
<dbReference type="PANTHER" id="PTHR13256">
    <property type="entry name" value="N-ACETYLTRANSFERASE 9"/>
    <property type="match status" value="1"/>
</dbReference>
<organism evidence="5 6">
    <name type="scientific">Malassezia brasiliensis</name>
    <dbReference type="NCBI Taxonomy" id="1821822"/>
    <lineage>
        <taxon>Eukaryota</taxon>
        <taxon>Fungi</taxon>
        <taxon>Dikarya</taxon>
        <taxon>Basidiomycota</taxon>
        <taxon>Ustilaginomycotina</taxon>
        <taxon>Malasseziomycetes</taxon>
        <taxon>Malasseziales</taxon>
        <taxon>Malasseziaceae</taxon>
        <taxon>Malassezia</taxon>
    </lineage>
</organism>
<protein>
    <recommendedName>
        <fullName evidence="4">N-acetyltransferase domain-containing protein</fullName>
    </recommendedName>
</protein>
<name>A0AAF0IRG8_9BASI</name>
<dbReference type="GO" id="GO:0008080">
    <property type="term" value="F:N-acetyltransferase activity"/>
    <property type="evidence" value="ECO:0007669"/>
    <property type="project" value="InterPro"/>
</dbReference>
<dbReference type="Pfam" id="PF13302">
    <property type="entry name" value="Acetyltransf_3"/>
    <property type="match status" value="1"/>
</dbReference>
<dbReference type="EMBL" id="CP119951">
    <property type="protein sequence ID" value="WFC93903.1"/>
    <property type="molecule type" value="Genomic_DNA"/>
</dbReference>
<accession>A0AAF0IRG8</accession>
<keyword evidence="3" id="KW-0012">Acyltransferase</keyword>
<dbReference type="Gene3D" id="3.40.630.30">
    <property type="match status" value="1"/>
</dbReference>
<evidence type="ECO:0000313" key="5">
    <source>
        <dbReference type="EMBL" id="WFC93903.1"/>
    </source>
</evidence>
<evidence type="ECO:0000259" key="4">
    <source>
        <dbReference type="Pfam" id="PF13302"/>
    </source>
</evidence>
<reference evidence="5" key="1">
    <citation type="submission" date="2023-03" db="EMBL/GenBank/DDBJ databases">
        <title>Mating type loci evolution in Malassezia.</title>
        <authorList>
            <person name="Coelho M.A."/>
        </authorList>
    </citation>
    <scope>NUCLEOTIDE SEQUENCE</scope>
    <source>
        <strain evidence="5">CBS 14135</strain>
    </source>
</reference>
<feature type="domain" description="N-acetyltransferase" evidence="4">
    <location>
        <begin position="13"/>
        <end position="144"/>
    </location>
</feature>
<dbReference type="Proteomes" id="UP001216638">
    <property type="component" value="Chromosome 1"/>
</dbReference>
<keyword evidence="2" id="KW-0808">Transferase</keyword>
<dbReference type="SUPFAM" id="SSF55729">
    <property type="entry name" value="Acyl-CoA N-acyltransferases (Nat)"/>
    <property type="match status" value="1"/>
</dbReference>
<dbReference type="AlphaFoldDB" id="A0AAF0IRG8"/>